<dbReference type="Pfam" id="PF00534">
    <property type="entry name" value="Glycos_transf_1"/>
    <property type="match status" value="1"/>
</dbReference>
<evidence type="ECO:0000313" key="4">
    <source>
        <dbReference type="Proteomes" id="UP000318437"/>
    </source>
</evidence>
<proteinExistence type="predicted"/>
<dbReference type="PANTHER" id="PTHR46401">
    <property type="entry name" value="GLYCOSYLTRANSFERASE WBBK-RELATED"/>
    <property type="match status" value="1"/>
</dbReference>
<sequence length="374" mass="42479">MGETTTEPSSCHTITFVGPLPPPVTGMTAMSEVIVQALAEQGPLKCFNWSREKSLKGFRWKLARLWGAFCSFWGLLQRGRQPKQLLYYPVNSSWGMLYDFALLGLGKLLGYRIVLHHHVYSYLNEFDWRMGLINKLVGSNGAHVVHCQKMENDFRAHYETTARFLFIPPTIVSPEITFIPRKLELTSDKKPFVLGFLSNLTLAKGLHLVIKTFEAAIAKGLDVRLILAGPCMQREAEKLIQDSLARWPRQVEYRGPLYGEAKVEFYRELDTFLFPTQYKNESWGIVLTEALTAGCPVIAYDRGCISYIIQDGCGKVVPQNCEFAAESVQLIGQWISAPESFRQARQHAVERNQTLQHEAAAQLPLFVNQMWTMK</sequence>
<dbReference type="OrthoDB" id="9802525at2"/>
<dbReference type="EC" id="2.4.1.250" evidence="3"/>
<dbReference type="InterPro" id="IPR001296">
    <property type="entry name" value="Glyco_trans_1"/>
</dbReference>
<keyword evidence="4" id="KW-1185">Reference proteome</keyword>
<dbReference type="EMBL" id="SJPS01000002">
    <property type="protein sequence ID" value="TWU28090.1"/>
    <property type="molecule type" value="Genomic_DNA"/>
</dbReference>
<evidence type="ECO:0000259" key="2">
    <source>
        <dbReference type="Pfam" id="PF00534"/>
    </source>
</evidence>
<organism evidence="3 4">
    <name type="scientific">Bythopirellula polymerisocia</name>
    <dbReference type="NCBI Taxonomy" id="2528003"/>
    <lineage>
        <taxon>Bacteria</taxon>
        <taxon>Pseudomonadati</taxon>
        <taxon>Planctomycetota</taxon>
        <taxon>Planctomycetia</taxon>
        <taxon>Pirellulales</taxon>
        <taxon>Lacipirellulaceae</taxon>
        <taxon>Bythopirellula</taxon>
    </lineage>
</organism>
<dbReference type="Gene3D" id="3.40.50.2000">
    <property type="entry name" value="Glycogen Phosphorylase B"/>
    <property type="match status" value="1"/>
</dbReference>
<evidence type="ECO:0000313" key="3">
    <source>
        <dbReference type="EMBL" id="TWU28090.1"/>
    </source>
</evidence>
<dbReference type="Proteomes" id="UP000318437">
    <property type="component" value="Unassembled WGS sequence"/>
</dbReference>
<dbReference type="SUPFAM" id="SSF53756">
    <property type="entry name" value="UDP-Glycosyltransferase/glycogen phosphorylase"/>
    <property type="match status" value="1"/>
</dbReference>
<keyword evidence="3" id="KW-0328">Glycosyltransferase</keyword>
<name>A0A5C6CTZ2_9BACT</name>
<evidence type="ECO:0000256" key="1">
    <source>
        <dbReference type="ARBA" id="ARBA00022679"/>
    </source>
</evidence>
<keyword evidence="1 3" id="KW-0808">Transferase</keyword>
<accession>A0A5C6CTZ2</accession>
<dbReference type="AlphaFoldDB" id="A0A5C6CTZ2"/>
<protein>
    <submittedName>
        <fullName evidence="3">D-inositol-3-phosphate glycosyltransferase</fullName>
        <ecNumber evidence="3">2.4.1.250</ecNumber>
    </submittedName>
</protein>
<dbReference type="GO" id="GO:0009103">
    <property type="term" value="P:lipopolysaccharide biosynthetic process"/>
    <property type="evidence" value="ECO:0007669"/>
    <property type="project" value="TreeGrafter"/>
</dbReference>
<comment type="caution">
    <text evidence="3">The sequence shown here is derived from an EMBL/GenBank/DDBJ whole genome shotgun (WGS) entry which is preliminary data.</text>
</comment>
<dbReference type="PANTHER" id="PTHR46401:SF2">
    <property type="entry name" value="GLYCOSYLTRANSFERASE WBBK-RELATED"/>
    <property type="match status" value="1"/>
</dbReference>
<dbReference type="GO" id="GO:0102710">
    <property type="term" value="F:D-inositol-3-phosphate glycosyltransferase activity"/>
    <property type="evidence" value="ECO:0007669"/>
    <property type="project" value="UniProtKB-EC"/>
</dbReference>
<feature type="domain" description="Glycosyl transferase family 1" evidence="2">
    <location>
        <begin position="185"/>
        <end position="346"/>
    </location>
</feature>
<dbReference type="CDD" id="cd03801">
    <property type="entry name" value="GT4_PimA-like"/>
    <property type="match status" value="1"/>
</dbReference>
<reference evidence="3 4" key="1">
    <citation type="submission" date="2019-02" db="EMBL/GenBank/DDBJ databases">
        <title>Deep-cultivation of Planctomycetes and their phenomic and genomic characterization uncovers novel biology.</title>
        <authorList>
            <person name="Wiegand S."/>
            <person name="Jogler M."/>
            <person name="Boedeker C."/>
            <person name="Pinto D."/>
            <person name="Vollmers J."/>
            <person name="Rivas-Marin E."/>
            <person name="Kohn T."/>
            <person name="Peeters S.H."/>
            <person name="Heuer A."/>
            <person name="Rast P."/>
            <person name="Oberbeckmann S."/>
            <person name="Bunk B."/>
            <person name="Jeske O."/>
            <person name="Meyerdierks A."/>
            <person name="Storesund J.E."/>
            <person name="Kallscheuer N."/>
            <person name="Luecker S."/>
            <person name="Lage O.M."/>
            <person name="Pohl T."/>
            <person name="Merkel B.J."/>
            <person name="Hornburger P."/>
            <person name="Mueller R.-W."/>
            <person name="Bruemmer F."/>
            <person name="Labrenz M."/>
            <person name="Spormann A.M."/>
            <person name="Op Den Camp H."/>
            <person name="Overmann J."/>
            <person name="Amann R."/>
            <person name="Jetten M.S.M."/>
            <person name="Mascher T."/>
            <person name="Medema M.H."/>
            <person name="Devos D.P."/>
            <person name="Kaster A.-K."/>
            <person name="Ovreas L."/>
            <person name="Rohde M."/>
            <person name="Galperin M.Y."/>
            <person name="Jogler C."/>
        </authorList>
    </citation>
    <scope>NUCLEOTIDE SEQUENCE [LARGE SCALE GENOMIC DNA]</scope>
    <source>
        <strain evidence="3 4">Pla144</strain>
    </source>
</reference>
<gene>
    <name evidence="3" type="primary">mshA_3</name>
    <name evidence="3" type="ORF">Pla144_13770</name>
</gene>
<dbReference type="RefSeq" id="WP_146449194.1">
    <property type="nucleotide sequence ID" value="NZ_SJPS01000002.1"/>
</dbReference>